<protein>
    <submittedName>
        <fullName evidence="1">Uncharacterized protein</fullName>
    </submittedName>
</protein>
<sequence length="49" mass="5645">MSRSLILSSYTHIAQQVYVNAKGRESNNLTVAQHCKKVINYPLNLFEKH</sequence>
<dbReference type="Proteomes" id="UP000016480">
    <property type="component" value="Unassembled WGS sequence"/>
</dbReference>
<name>A0A8T0CAB1_9GAMM</name>
<evidence type="ECO:0000313" key="1">
    <source>
        <dbReference type="EMBL" id="KAF7787694.1"/>
    </source>
</evidence>
<accession>A0A8T0CAB1</accession>
<organism evidence="1 2">
    <name type="scientific">Pseudoalteromonas rubra</name>
    <dbReference type="NCBI Taxonomy" id="43658"/>
    <lineage>
        <taxon>Bacteria</taxon>
        <taxon>Pseudomonadati</taxon>
        <taxon>Pseudomonadota</taxon>
        <taxon>Gammaproteobacteria</taxon>
        <taxon>Alteromonadales</taxon>
        <taxon>Pseudoalteromonadaceae</taxon>
        <taxon>Pseudoalteromonas</taxon>
    </lineage>
</organism>
<proteinExistence type="predicted"/>
<evidence type="ECO:0000313" key="2">
    <source>
        <dbReference type="Proteomes" id="UP000016480"/>
    </source>
</evidence>
<reference evidence="1 2" key="1">
    <citation type="journal article" date="2012" name="J. Bacteriol.">
        <title>Genome sequence of the cycloprodigiosin-producing bacterial strain Pseudoalteromonas rubra ATCC 29570(T).</title>
        <authorList>
            <person name="Xie B.B."/>
            <person name="Shu Y.L."/>
            <person name="Qin Q.L."/>
            <person name="Rong J.C."/>
            <person name="Zhang X.Y."/>
            <person name="Chen X.L."/>
            <person name="Zhou B.C."/>
            <person name="Zhang Y.Z."/>
        </authorList>
    </citation>
    <scope>NUCLEOTIDE SEQUENCE [LARGE SCALE GENOMIC DNA]</scope>
    <source>
        <strain evidence="1 2">DSM 6842</strain>
    </source>
</reference>
<dbReference type="AlphaFoldDB" id="A0A8T0CAB1"/>
<gene>
    <name evidence="1" type="ORF">PRUB_a5188</name>
</gene>
<comment type="caution">
    <text evidence="1">The sequence shown here is derived from an EMBL/GenBank/DDBJ whole genome shotgun (WGS) entry which is preliminary data.</text>
</comment>
<dbReference type="EMBL" id="AHCD03000028">
    <property type="protein sequence ID" value="KAF7787694.1"/>
    <property type="molecule type" value="Genomic_DNA"/>
</dbReference>